<feature type="chain" id="PRO_5020891552" evidence="1">
    <location>
        <begin position="21"/>
        <end position="164"/>
    </location>
</feature>
<protein>
    <submittedName>
        <fullName evidence="2">Uncharacterized protein</fullName>
    </submittedName>
</protein>
<evidence type="ECO:0000313" key="2">
    <source>
        <dbReference type="EMBL" id="RXK38626.1"/>
    </source>
</evidence>
<sequence length="164" mass="17978">MRSISLFILSSLITLSTVFASVIPETSDLTTKTLTNSQRFKRGLPPNAPLKRYNATTKYEKSAQITQVYLQAAPLAPPVTKRGVVKQELERDDTPVTELSWVHFDPSTYKFVLVTDEVLACPFQILGEGTNQPVAFSPVDGTTSYLCTSTASSTYGSMDTSPFT</sequence>
<proteinExistence type="predicted"/>
<name>A0A4Q1BLJ4_TREME</name>
<accession>A0A4Q1BLJ4</accession>
<keyword evidence="3" id="KW-1185">Reference proteome</keyword>
<reference evidence="2 3" key="1">
    <citation type="submission" date="2016-06" db="EMBL/GenBank/DDBJ databases">
        <title>Evolution of pathogenesis and genome organization in the Tremellales.</title>
        <authorList>
            <person name="Cuomo C."/>
            <person name="Litvintseva A."/>
            <person name="Heitman J."/>
            <person name="Chen Y."/>
            <person name="Sun S."/>
            <person name="Springer D."/>
            <person name="Dromer F."/>
            <person name="Young S."/>
            <person name="Zeng Q."/>
            <person name="Chapman S."/>
            <person name="Gujja S."/>
            <person name="Saif S."/>
            <person name="Birren B."/>
        </authorList>
    </citation>
    <scope>NUCLEOTIDE SEQUENCE [LARGE SCALE GENOMIC DNA]</scope>
    <source>
        <strain evidence="2 3">ATCC 28783</strain>
    </source>
</reference>
<feature type="signal peptide" evidence="1">
    <location>
        <begin position="1"/>
        <end position="20"/>
    </location>
</feature>
<comment type="caution">
    <text evidence="2">The sequence shown here is derived from an EMBL/GenBank/DDBJ whole genome shotgun (WGS) entry which is preliminary data.</text>
</comment>
<dbReference type="EMBL" id="SDIL01000045">
    <property type="protein sequence ID" value="RXK38626.1"/>
    <property type="molecule type" value="Genomic_DNA"/>
</dbReference>
<dbReference type="VEuPathDB" id="FungiDB:TREMEDRAFT_62283"/>
<evidence type="ECO:0000313" key="3">
    <source>
        <dbReference type="Proteomes" id="UP000289152"/>
    </source>
</evidence>
<organism evidence="2 3">
    <name type="scientific">Tremella mesenterica</name>
    <name type="common">Jelly fungus</name>
    <dbReference type="NCBI Taxonomy" id="5217"/>
    <lineage>
        <taxon>Eukaryota</taxon>
        <taxon>Fungi</taxon>
        <taxon>Dikarya</taxon>
        <taxon>Basidiomycota</taxon>
        <taxon>Agaricomycotina</taxon>
        <taxon>Tremellomycetes</taxon>
        <taxon>Tremellales</taxon>
        <taxon>Tremellaceae</taxon>
        <taxon>Tremella</taxon>
    </lineage>
</organism>
<dbReference type="Proteomes" id="UP000289152">
    <property type="component" value="Unassembled WGS sequence"/>
</dbReference>
<dbReference type="OrthoDB" id="4584900at2759"/>
<dbReference type="InParanoid" id="A0A4Q1BLJ4"/>
<gene>
    <name evidence="2" type="ORF">M231_04132</name>
</gene>
<evidence type="ECO:0000256" key="1">
    <source>
        <dbReference type="SAM" id="SignalP"/>
    </source>
</evidence>
<dbReference type="AlphaFoldDB" id="A0A4Q1BLJ4"/>
<keyword evidence="1" id="KW-0732">Signal</keyword>